<gene>
    <name evidence="1" type="ORF">DB32_000581</name>
</gene>
<reference evidence="1 2" key="1">
    <citation type="submission" date="2015-03" db="EMBL/GenBank/DDBJ databases">
        <title>Genome assembly of Sandaracinus amylolyticus DSM 53668.</title>
        <authorList>
            <person name="Sharma G."/>
            <person name="Subramanian S."/>
        </authorList>
    </citation>
    <scope>NUCLEOTIDE SEQUENCE [LARGE SCALE GENOMIC DNA]</scope>
    <source>
        <strain evidence="1 2">DSM 53668</strain>
    </source>
</reference>
<dbReference type="RefSeq" id="WP_053230893.1">
    <property type="nucleotide sequence ID" value="NZ_CP011125.1"/>
</dbReference>
<proteinExistence type="predicted"/>
<dbReference type="KEGG" id="samy:DB32_000581"/>
<dbReference type="STRING" id="927083.DB32_000581"/>
<evidence type="ECO:0000313" key="1">
    <source>
        <dbReference type="EMBL" id="AKF03432.1"/>
    </source>
</evidence>
<dbReference type="Proteomes" id="UP000034883">
    <property type="component" value="Chromosome"/>
</dbReference>
<dbReference type="EMBL" id="CP011125">
    <property type="protein sequence ID" value="AKF03432.1"/>
    <property type="molecule type" value="Genomic_DNA"/>
</dbReference>
<organism evidence="1 2">
    <name type="scientific">Sandaracinus amylolyticus</name>
    <dbReference type="NCBI Taxonomy" id="927083"/>
    <lineage>
        <taxon>Bacteria</taxon>
        <taxon>Pseudomonadati</taxon>
        <taxon>Myxococcota</taxon>
        <taxon>Polyangia</taxon>
        <taxon>Polyangiales</taxon>
        <taxon>Sandaracinaceae</taxon>
        <taxon>Sandaracinus</taxon>
    </lineage>
</organism>
<name>A0A0F6YG91_9BACT</name>
<protein>
    <submittedName>
        <fullName evidence="1">Uncharacterized protein</fullName>
    </submittedName>
</protein>
<sequence length="104" mass="11520">MERSKLWTLDGLLEARAAAAALLEQLGLEGFVFEIEPRVDTEDVVVLVEWVRGGPEGTWTSTRVVVDGELLLRSRNDDASRDRLLAQLRARIHGEGSPSRDAHA</sequence>
<evidence type="ECO:0000313" key="2">
    <source>
        <dbReference type="Proteomes" id="UP000034883"/>
    </source>
</evidence>
<dbReference type="AlphaFoldDB" id="A0A0F6YG91"/>
<accession>A0A0F6YG91</accession>
<keyword evidence="2" id="KW-1185">Reference proteome</keyword>